<dbReference type="InterPro" id="IPR050780">
    <property type="entry name" value="Mucin_vWF_Thrombospondin_sf"/>
</dbReference>
<evidence type="ECO:0000256" key="2">
    <source>
        <dbReference type="ARBA" id="ARBA00023180"/>
    </source>
</evidence>
<name>A0A8S4A9U1_9TELE</name>
<dbReference type="Pfam" id="PF00094">
    <property type="entry name" value="VWD"/>
    <property type="match status" value="1"/>
</dbReference>
<keyword evidence="1 3" id="KW-1015">Disulfide bond</keyword>
<organism evidence="7 8">
    <name type="scientific">Menidia menidia</name>
    <name type="common">Atlantic silverside</name>
    <dbReference type="NCBI Taxonomy" id="238744"/>
    <lineage>
        <taxon>Eukaryota</taxon>
        <taxon>Metazoa</taxon>
        <taxon>Chordata</taxon>
        <taxon>Craniata</taxon>
        <taxon>Vertebrata</taxon>
        <taxon>Euteleostomi</taxon>
        <taxon>Actinopterygii</taxon>
        <taxon>Neopterygii</taxon>
        <taxon>Teleostei</taxon>
        <taxon>Neoteleostei</taxon>
        <taxon>Acanthomorphata</taxon>
        <taxon>Ovalentaria</taxon>
        <taxon>Atherinomorphae</taxon>
        <taxon>Atheriniformes</taxon>
        <taxon>Atherinopsidae</taxon>
        <taxon>Menidiinae</taxon>
        <taxon>Menidia</taxon>
    </lineage>
</organism>
<proteinExistence type="predicted"/>
<feature type="disulfide bond" evidence="3">
    <location>
        <begin position="296"/>
        <end position="306"/>
    </location>
</feature>
<dbReference type="InterPro" id="IPR000742">
    <property type="entry name" value="EGF"/>
</dbReference>
<evidence type="ECO:0000259" key="6">
    <source>
        <dbReference type="PROSITE" id="PS51233"/>
    </source>
</evidence>
<reference evidence="7" key="1">
    <citation type="submission" date="2021-05" db="EMBL/GenBank/DDBJ databases">
        <authorList>
            <person name="Tigano A."/>
        </authorList>
    </citation>
    <scope>NUCLEOTIDE SEQUENCE</scope>
</reference>
<feature type="compositionally biased region" description="Low complexity" evidence="4">
    <location>
        <begin position="229"/>
        <end position="244"/>
    </location>
</feature>
<dbReference type="EMBL" id="CAJRST010000001">
    <property type="protein sequence ID" value="CAG5849022.1"/>
    <property type="molecule type" value="Genomic_DNA"/>
</dbReference>
<evidence type="ECO:0000313" key="7">
    <source>
        <dbReference type="EMBL" id="CAG5849022.1"/>
    </source>
</evidence>
<feature type="compositionally biased region" description="Polar residues" evidence="4">
    <location>
        <begin position="177"/>
        <end position="189"/>
    </location>
</feature>
<dbReference type="OrthoDB" id="8936668at2759"/>
<evidence type="ECO:0000313" key="8">
    <source>
        <dbReference type="Proteomes" id="UP000677803"/>
    </source>
</evidence>
<feature type="region of interest" description="Disordered" evidence="4">
    <location>
        <begin position="1"/>
        <end position="273"/>
    </location>
</feature>
<evidence type="ECO:0000256" key="4">
    <source>
        <dbReference type="SAM" id="MobiDB-lite"/>
    </source>
</evidence>
<feature type="compositionally biased region" description="Polar residues" evidence="4">
    <location>
        <begin position="69"/>
        <end position="109"/>
    </location>
</feature>
<dbReference type="InterPro" id="IPR001846">
    <property type="entry name" value="VWF_type-D"/>
</dbReference>
<evidence type="ECO:0000256" key="1">
    <source>
        <dbReference type="ARBA" id="ARBA00023157"/>
    </source>
</evidence>
<dbReference type="Proteomes" id="UP000677803">
    <property type="component" value="Unassembled WGS sequence"/>
</dbReference>
<comment type="caution">
    <text evidence="3">Lacks conserved residue(s) required for the propagation of feature annotation.</text>
</comment>
<feature type="compositionally biased region" description="Polar residues" evidence="4">
    <location>
        <begin position="198"/>
        <end position="214"/>
    </location>
</feature>
<comment type="caution">
    <text evidence="7">The sequence shown here is derived from an EMBL/GenBank/DDBJ whole genome shotgun (WGS) entry which is preliminary data.</text>
</comment>
<dbReference type="PANTHER" id="PTHR11339:SF228">
    <property type="entry name" value="OTOGELIN"/>
    <property type="match status" value="1"/>
</dbReference>
<dbReference type="GO" id="GO:0031012">
    <property type="term" value="C:extracellular matrix"/>
    <property type="evidence" value="ECO:0007669"/>
    <property type="project" value="TreeGrafter"/>
</dbReference>
<dbReference type="InterPro" id="IPR058754">
    <property type="entry name" value="OTOGL-like_N"/>
</dbReference>
<dbReference type="Pfam" id="PF25961">
    <property type="entry name" value="OTOGL_N"/>
    <property type="match status" value="1"/>
</dbReference>
<feature type="domain" description="EGF-like" evidence="5">
    <location>
        <begin position="292"/>
        <end position="325"/>
    </location>
</feature>
<keyword evidence="2" id="KW-0325">Glycoprotein</keyword>
<evidence type="ECO:0000259" key="5">
    <source>
        <dbReference type="PROSITE" id="PS50026"/>
    </source>
</evidence>
<dbReference type="PANTHER" id="PTHR11339">
    <property type="entry name" value="EXTRACELLULAR MATRIX GLYCOPROTEIN RELATED"/>
    <property type="match status" value="1"/>
</dbReference>
<protein>
    <submittedName>
        <fullName evidence="7">(Atlantic silverside) hypothetical protein</fullName>
    </submittedName>
</protein>
<dbReference type="AlphaFoldDB" id="A0A8S4A9U1"/>
<gene>
    <name evidence="7" type="ORF">MMEN_LOCUS45</name>
</gene>
<sequence>MSRCGGFRGARRALADRPDGAARGAAGVQPEALQQVMRPQPRTHGSPLHTEPGRALPPLHLELHPHLSSRGSSRIKQQKWDTASQGGQPIPANQSADQPITANKSTSQPIRKHHGISQSVTRQHNRQTCIPTRSSANPDGVCQPNNSQSVTTTARPLPPPAASPPTQARAGPPKEPQTATGATGQSPVQPGTEAEPLIQSQADTEWLSQSGSSSKEIEEPPTAPQTTGQASLPAANPPAANQQPPLQPAPEAPGLAPGRPLSGGLSAIQRPLNASQLTRQAKEFLRSPRRRTGEPCELACLNGGQCSGSSSCDCSLYQATGHRCQTVPNPGFEREMACRTWGQYNFETFDGLYYYFPGRCTYTLLRDCEDAAQASITVQVSLDNLSPIVCRPAGSFLFSPLDSAGLGFHRAQSQPEEKICSED</sequence>
<evidence type="ECO:0000256" key="3">
    <source>
        <dbReference type="PROSITE-ProRule" id="PRU00076"/>
    </source>
</evidence>
<keyword evidence="8" id="KW-1185">Reference proteome</keyword>
<keyword evidence="3" id="KW-0245">EGF-like domain</keyword>
<dbReference type="PROSITE" id="PS51233">
    <property type="entry name" value="VWFD"/>
    <property type="match status" value="1"/>
</dbReference>
<feature type="domain" description="VWFD" evidence="6">
    <location>
        <begin position="336"/>
        <end position="423"/>
    </location>
</feature>
<dbReference type="PROSITE" id="PS50026">
    <property type="entry name" value="EGF_3"/>
    <property type="match status" value="1"/>
</dbReference>
<dbReference type="GO" id="GO:0005615">
    <property type="term" value="C:extracellular space"/>
    <property type="evidence" value="ECO:0007669"/>
    <property type="project" value="TreeGrafter"/>
</dbReference>
<accession>A0A8S4A9U1</accession>
<feature type="compositionally biased region" description="Polar residues" evidence="4">
    <location>
        <begin position="116"/>
        <end position="150"/>
    </location>
</feature>